<protein>
    <submittedName>
        <fullName evidence="1">Uncharacterized protein</fullName>
    </submittedName>
</protein>
<dbReference type="OrthoDB" id="9959302at2"/>
<evidence type="ECO:0000313" key="1">
    <source>
        <dbReference type="EMBL" id="SEP27193.1"/>
    </source>
</evidence>
<reference evidence="2" key="1">
    <citation type="submission" date="2016-10" db="EMBL/GenBank/DDBJ databases">
        <authorList>
            <person name="Varghese N."/>
            <person name="Submissions S."/>
        </authorList>
    </citation>
    <scope>NUCLEOTIDE SEQUENCE [LARGE SCALE GENOMIC DNA]</scope>
    <source>
        <strain evidence="2">DSM 123</strain>
    </source>
</reference>
<dbReference type="EMBL" id="FODT01000012">
    <property type="protein sequence ID" value="SEP27193.1"/>
    <property type="molecule type" value="Genomic_DNA"/>
</dbReference>
<name>A0A1H8WI53_9BRAD</name>
<dbReference type="RefSeq" id="WP_092685932.1">
    <property type="nucleotide sequence ID" value="NZ_FODT01000012.1"/>
</dbReference>
<proteinExistence type="predicted"/>
<dbReference type="AlphaFoldDB" id="A0A1H8WI53"/>
<gene>
    <name evidence="1" type="ORF">SAMN05444123_112105</name>
</gene>
<sequence length="63" mass="6756">MKKWHVYGSVVATKYLGAFEAETAEEAERAAMATNGQVSVCHHCSGEVENPQIESCAVEADNA</sequence>
<organism evidence="1 2">
    <name type="scientific">Rhodopseudomonas pseudopalustris</name>
    <dbReference type="NCBI Taxonomy" id="1513892"/>
    <lineage>
        <taxon>Bacteria</taxon>
        <taxon>Pseudomonadati</taxon>
        <taxon>Pseudomonadota</taxon>
        <taxon>Alphaproteobacteria</taxon>
        <taxon>Hyphomicrobiales</taxon>
        <taxon>Nitrobacteraceae</taxon>
        <taxon>Rhodopseudomonas</taxon>
    </lineage>
</organism>
<keyword evidence="2" id="KW-1185">Reference proteome</keyword>
<evidence type="ECO:0000313" key="2">
    <source>
        <dbReference type="Proteomes" id="UP000199615"/>
    </source>
</evidence>
<accession>A0A1H8WI53</accession>
<dbReference type="Proteomes" id="UP000199615">
    <property type="component" value="Unassembled WGS sequence"/>
</dbReference>